<dbReference type="AlphaFoldDB" id="A0A085MLT6"/>
<evidence type="ECO:0000256" key="1">
    <source>
        <dbReference type="SAM" id="Coils"/>
    </source>
</evidence>
<dbReference type="GO" id="GO:0032367">
    <property type="term" value="P:intracellular cholesterol transport"/>
    <property type="evidence" value="ECO:0007669"/>
    <property type="project" value="InterPro"/>
</dbReference>
<sequence>MVIAVALNSDYLEKYGRFCKLQYTGFLFVFLFRQSATASALEYVRCQRRLACPGTTALMQKDCTRTSSAQTLDSLDCTRISDEPEKRYEERISILEFELRQANATVKTLREHLTLATSEADASQGVSSNCVPEEYVQMQIKPHEQRVLNFLVNEYLLKNDFKITSVTFSEEVRNQDFDDWADVGLNLARPPDLLSIYRHGFANLPQSKPETRDVNLQTHLFSSHSPTSGESTLSTDSFVLLNRLNAENASLLQRNQHLEEELRVIKAELEATFTAQQRDDSRSPLVIENCSSHPAAADVGRQNEEVSKIRQSFYKRLSNTLPPCWPVSSELGFEKLSFLTAFTGQTAATVEVIEVIGEILFSLIPKMSMRKRECILPLVAVVIIAHPKPKRREELCAMMFDLFKHPDAEQRQALVAVCTYIASKVDSTRVETEVLVHCVQRIDSRLLEQRTMAAEVVSALIPFISRPILSSLIISILRQMTLSNNAEKVLVPVIQACSRLCCFITVGEKFHVMNELFLTALSSTSSVVVDHARNAFLSSLAIWALEDFALLEKLVASLLCRMECIVDFLCKKSSKSGKEQQQLNIYFDCVGSIVPVLFWNVVRSNPAKDKNLEGLENNLNFQVPSECLLDDLTLYTCSSEMQRLMASFHRLIGEEWHSSWPMLDFFTCSVLTPLARLIRKVETGDRSVLRSAVHCFTRFGNFFGQGFVRNRLCPLFQVEQASIADKEDVEFTSLSLPVYTVAVLGSLIQKSDTERLKRFLKEAITTIAERNLPIRCIVLTLLEISGVHPEKQLIFDVMHACVAHPSWRVRRLSGAIMSALATEHNGRDVEVTISSLLLRLANDSSPDVRINTVVGLCCLASGCESDAQVSDYAKQELSKIFSDVPGTITDVCAAEMLEKIACIAPTFAIQFLDYLFLPQLYALTRRCLDARDETNATVFPALFDVYIALSCCCFSPATISGYFLPGLRVLVRELDARRAKVAQSIIIEQERKLFNFQTT</sequence>
<keyword evidence="3" id="KW-1185">Reference proteome</keyword>
<dbReference type="Proteomes" id="UP000030764">
    <property type="component" value="Unassembled WGS sequence"/>
</dbReference>
<name>A0A085MLT6_9BILA</name>
<dbReference type="SUPFAM" id="SSF48371">
    <property type="entry name" value="ARM repeat"/>
    <property type="match status" value="1"/>
</dbReference>
<dbReference type="InterPro" id="IPR040362">
    <property type="entry name" value="RELCH"/>
</dbReference>
<feature type="coiled-coil region" evidence="1">
    <location>
        <begin position="241"/>
        <end position="268"/>
    </location>
</feature>
<dbReference type="GO" id="GO:0055037">
    <property type="term" value="C:recycling endosome"/>
    <property type="evidence" value="ECO:0007669"/>
    <property type="project" value="TreeGrafter"/>
</dbReference>
<dbReference type="PANTHER" id="PTHR32059">
    <property type="entry name" value="RAB11-BINDING PROTEIN RELCH"/>
    <property type="match status" value="1"/>
</dbReference>
<keyword evidence="1" id="KW-0175">Coiled coil</keyword>
<dbReference type="PROSITE" id="PS50896">
    <property type="entry name" value="LISH"/>
    <property type="match status" value="1"/>
</dbReference>
<dbReference type="InterPro" id="IPR006594">
    <property type="entry name" value="LisH"/>
</dbReference>
<evidence type="ECO:0000313" key="3">
    <source>
        <dbReference type="Proteomes" id="UP000030764"/>
    </source>
</evidence>
<organism evidence="2 3">
    <name type="scientific">Trichuris suis</name>
    <name type="common">pig whipworm</name>
    <dbReference type="NCBI Taxonomy" id="68888"/>
    <lineage>
        <taxon>Eukaryota</taxon>
        <taxon>Metazoa</taxon>
        <taxon>Ecdysozoa</taxon>
        <taxon>Nematoda</taxon>
        <taxon>Enoplea</taxon>
        <taxon>Dorylaimia</taxon>
        <taxon>Trichinellida</taxon>
        <taxon>Trichuridae</taxon>
        <taxon>Trichuris</taxon>
    </lineage>
</organism>
<evidence type="ECO:0000313" key="2">
    <source>
        <dbReference type="EMBL" id="KFD58182.1"/>
    </source>
</evidence>
<dbReference type="GO" id="GO:0005802">
    <property type="term" value="C:trans-Golgi network"/>
    <property type="evidence" value="ECO:0007669"/>
    <property type="project" value="InterPro"/>
</dbReference>
<gene>
    <name evidence="2" type="ORF">M513_00945</name>
</gene>
<protein>
    <submittedName>
        <fullName evidence="2">Uncharacterized protein</fullName>
    </submittedName>
</protein>
<dbReference type="PANTHER" id="PTHR32059:SF0">
    <property type="entry name" value="RAB11-BINDING PROTEIN RELCH"/>
    <property type="match status" value="1"/>
</dbReference>
<dbReference type="InterPro" id="IPR016024">
    <property type="entry name" value="ARM-type_fold"/>
</dbReference>
<dbReference type="InterPro" id="IPR011989">
    <property type="entry name" value="ARM-like"/>
</dbReference>
<dbReference type="EMBL" id="KL363185">
    <property type="protein sequence ID" value="KFD58182.1"/>
    <property type="molecule type" value="Genomic_DNA"/>
</dbReference>
<reference evidence="2 3" key="1">
    <citation type="journal article" date="2014" name="Nat. Genet.">
        <title>Genome and transcriptome of the porcine whipworm Trichuris suis.</title>
        <authorList>
            <person name="Jex A.R."/>
            <person name="Nejsum P."/>
            <person name="Schwarz E.M."/>
            <person name="Hu L."/>
            <person name="Young N.D."/>
            <person name="Hall R.S."/>
            <person name="Korhonen P.K."/>
            <person name="Liao S."/>
            <person name="Thamsborg S."/>
            <person name="Xia J."/>
            <person name="Xu P."/>
            <person name="Wang S."/>
            <person name="Scheerlinck J.P."/>
            <person name="Hofmann A."/>
            <person name="Sternberg P.W."/>
            <person name="Wang J."/>
            <person name="Gasser R.B."/>
        </authorList>
    </citation>
    <scope>NUCLEOTIDE SEQUENCE [LARGE SCALE GENOMIC DNA]</scope>
    <source>
        <strain evidence="2">DCEP-RM93M</strain>
    </source>
</reference>
<dbReference type="Gene3D" id="1.25.10.10">
    <property type="entry name" value="Leucine-rich Repeat Variant"/>
    <property type="match status" value="2"/>
</dbReference>
<proteinExistence type="predicted"/>
<accession>A0A085MLT6</accession>